<evidence type="ECO:0000256" key="2">
    <source>
        <dbReference type="ARBA" id="ARBA00004253"/>
    </source>
</evidence>
<evidence type="ECO:0000256" key="7">
    <source>
        <dbReference type="SAM" id="SignalP"/>
    </source>
</evidence>
<dbReference type="InterPro" id="IPR023209">
    <property type="entry name" value="DAO"/>
</dbReference>
<evidence type="ECO:0000256" key="3">
    <source>
        <dbReference type="ARBA" id="ARBA00006730"/>
    </source>
</evidence>
<dbReference type="GeneID" id="106819693"/>
<comment type="similarity">
    <text evidence="3">Belongs to the DAMOX/DASOX family.</text>
</comment>
<dbReference type="RefSeq" id="XP_014679777.1">
    <property type="nucleotide sequence ID" value="XM_014824291.1"/>
</dbReference>
<evidence type="ECO:0000313" key="10">
    <source>
        <dbReference type="RefSeq" id="XP_014679777.1"/>
    </source>
</evidence>
<protein>
    <submittedName>
        <fullName evidence="10 11">D-aspartate oxidase-like</fullName>
    </submittedName>
</protein>
<evidence type="ECO:0000313" key="9">
    <source>
        <dbReference type="Proteomes" id="UP000695022"/>
    </source>
</evidence>
<comment type="cofactor">
    <cofactor evidence="1">
        <name>FAD</name>
        <dbReference type="ChEBI" id="CHEBI:57692"/>
    </cofactor>
</comment>
<dbReference type="InterPro" id="IPR006181">
    <property type="entry name" value="D-amino_acid_oxidase_CS"/>
</dbReference>
<dbReference type="Proteomes" id="UP000695022">
    <property type="component" value="Unplaced"/>
</dbReference>
<proteinExistence type="inferred from homology"/>
<comment type="subcellular location">
    <subcellularLocation>
        <location evidence="2">Peroxisome matrix</location>
    </subcellularLocation>
</comment>
<keyword evidence="5" id="KW-0274">FAD</keyword>
<keyword evidence="6" id="KW-0560">Oxidoreductase</keyword>
<dbReference type="Gene3D" id="3.30.9.10">
    <property type="entry name" value="D-Amino Acid Oxidase, subunit A, domain 2"/>
    <property type="match status" value="1"/>
</dbReference>
<keyword evidence="7" id="KW-0732">Signal</keyword>
<sequence length="339" mass="37857">MAPKKVLVVGAGVVGLSTAVCIQQTLPDVAVTIIADKFTDETTSHVAAGIFRPGGMPSELKHTYRQWYKDSFDFFNKLVHSTEAVNAGTSQLSYYFFDTKLYNDELVDILYCGRPVTAKEMDSFPVKFPYGYFLTSLVIECRYFLPFLTKRFKSMGGTMKKRTVQSLEEFVDKYDLVINCTGVEAGSLVNDKEVYPVRGQIYRVKAPWLKHGVYGSFHGDCDTYIIPCRECVVVGGVRQQGRTDLSVDKVDSKAIWERCTAMVPSLKHAEVISEDVGLRPGRKAIRVEMETIRFPSGDLKVVHNYGHGGFGVMLSWGTAVHAAKLAHDALRTHRLSSQL</sequence>
<dbReference type="Gene3D" id="3.40.50.720">
    <property type="entry name" value="NAD(P)-binding Rossmann-like Domain"/>
    <property type="match status" value="1"/>
</dbReference>
<evidence type="ECO:0000259" key="8">
    <source>
        <dbReference type="Pfam" id="PF01266"/>
    </source>
</evidence>
<dbReference type="InterPro" id="IPR006076">
    <property type="entry name" value="FAD-dep_OxRdtase"/>
</dbReference>
<reference evidence="10 11" key="1">
    <citation type="submission" date="2025-05" db="UniProtKB">
        <authorList>
            <consortium name="RefSeq"/>
        </authorList>
    </citation>
    <scope>IDENTIFICATION</scope>
</reference>
<accession>A0ABM1F5Q6</accession>
<organism evidence="9 10">
    <name type="scientific">Priapulus caudatus</name>
    <name type="common">Priapulid worm</name>
    <dbReference type="NCBI Taxonomy" id="37621"/>
    <lineage>
        <taxon>Eukaryota</taxon>
        <taxon>Metazoa</taxon>
        <taxon>Ecdysozoa</taxon>
        <taxon>Scalidophora</taxon>
        <taxon>Priapulida</taxon>
        <taxon>Priapulimorpha</taxon>
        <taxon>Priapulimorphida</taxon>
        <taxon>Priapulidae</taxon>
        <taxon>Priapulus</taxon>
    </lineage>
</organism>
<keyword evidence="9" id="KW-1185">Reference proteome</keyword>
<evidence type="ECO:0000256" key="5">
    <source>
        <dbReference type="ARBA" id="ARBA00022827"/>
    </source>
</evidence>
<evidence type="ECO:0000256" key="1">
    <source>
        <dbReference type="ARBA" id="ARBA00001974"/>
    </source>
</evidence>
<dbReference type="PANTHER" id="PTHR11530:SF11">
    <property type="entry name" value="D-ASPARTATE OXIDASE"/>
    <property type="match status" value="1"/>
</dbReference>
<dbReference type="RefSeq" id="XP_014679779.1">
    <property type="nucleotide sequence ID" value="XM_014824293.1"/>
</dbReference>
<dbReference type="SUPFAM" id="SSF54373">
    <property type="entry name" value="FAD-linked reductases, C-terminal domain"/>
    <property type="match status" value="1"/>
</dbReference>
<gene>
    <name evidence="10 11" type="primary">LOC106819693</name>
</gene>
<dbReference type="Pfam" id="PF01266">
    <property type="entry name" value="DAO"/>
    <property type="match status" value="1"/>
</dbReference>
<name>A0ABM1F5Q6_PRICU</name>
<feature type="domain" description="FAD dependent oxidoreductase" evidence="8">
    <location>
        <begin position="5"/>
        <end position="325"/>
    </location>
</feature>
<evidence type="ECO:0000313" key="11">
    <source>
        <dbReference type="RefSeq" id="XP_014679779.1"/>
    </source>
</evidence>
<feature type="signal peptide" evidence="7">
    <location>
        <begin position="1"/>
        <end position="19"/>
    </location>
</feature>
<dbReference type="PIRSF" id="PIRSF000189">
    <property type="entry name" value="D-aa_oxidase"/>
    <property type="match status" value="1"/>
</dbReference>
<dbReference type="SUPFAM" id="SSF51971">
    <property type="entry name" value="Nucleotide-binding domain"/>
    <property type="match status" value="1"/>
</dbReference>
<feature type="chain" id="PRO_5045022262" evidence="7">
    <location>
        <begin position="20"/>
        <end position="339"/>
    </location>
</feature>
<dbReference type="PROSITE" id="PS00677">
    <property type="entry name" value="DAO"/>
    <property type="match status" value="1"/>
</dbReference>
<evidence type="ECO:0000256" key="6">
    <source>
        <dbReference type="ARBA" id="ARBA00023002"/>
    </source>
</evidence>
<dbReference type="PANTHER" id="PTHR11530">
    <property type="entry name" value="D-AMINO ACID OXIDASE"/>
    <property type="match status" value="1"/>
</dbReference>
<evidence type="ECO:0000256" key="4">
    <source>
        <dbReference type="ARBA" id="ARBA00022630"/>
    </source>
</evidence>
<keyword evidence="4" id="KW-0285">Flavoprotein</keyword>